<keyword evidence="2" id="KW-1185">Reference proteome</keyword>
<dbReference type="GO" id="GO:0016740">
    <property type="term" value="F:transferase activity"/>
    <property type="evidence" value="ECO:0007669"/>
    <property type="project" value="UniProtKB-KW"/>
</dbReference>
<dbReference type="Gene3D" id="3.40.50.2000">
    <property type="entry name" value="Glycogen Phosphorylase B"/>
    <property type="match status" value="1"/>
</dbReference>
<organism evidence="1 2">
    <name type="scientific">Chitinivorax tropicus</name>
    <dbReference type="NCBI Taxonomy" id="714531"/>
    <lineage>
        <taxon>Bacteria</taxon>
        <taxon>Pseudomonadati</taxon>
        <taxon>Pseudomonadota</taxon>
        <taxon>Betaproteobacteria</taxon>
        <taxon>Chitinivorax</taxon>
    </lineage>
</organism>
<sequence length="369" mass="41156">MRLVYLSPVTWESFAQRPHKFVEWFHGRTGGSVLWVDPYPTRFPSWRDLCRSGFSASTNPSGSFPPWLTVLKPGGLPIEPILGSGYINGLMWRRHLYQIDNYAEDSSTLLAVGKPSVLALQLLKRLPHCLSLYDAMDDFPAFYTGLSRFALIRREREIASRVNIILASSSELKSRWVNVHSDVRLVHNGLDLMAVQRVGPTMTSSPQKVFGYVGTIASWFDWGWVCALAAARPNDEIRLIGPVFERPLGKLPANINLLPACDHVTALKAMKQFHVGLIPFRKNALTASVDPIKYYEYRALGLPVISTDFGEMSLRTCVRGVFITHSAHDVSGVADAAIQFGRDVGDASAFAVQNTWEARFDAAELFSQL</sequence>
<accession>A0A840MSZ0</accession>
<comment type="caution">
    <text evidence="1">The sequence shown here is derived from an EMBL/GenBank/DDBJ whole genome shotgun (WGS) entry which is preliminary data.</text>
</comment>
<gene>
    <name evidence="1" type="ORF">HNQ59_003846</name>
</gene>
<proteinExistence type="predicted"/>
<dbReference type="SUPFAM" id="SSF53756">
    <property type="entry name" value="UDP-Glycosyltransferase/glycogen phosphorylase"/>
    <property type="match status" value="1"/>
</dbReference>
<protein>
    <submittedName>
        <fullName evidence="1">Glycosyltransferase involved in cell wall biosynthesis</fullName>
    </submittedName>
</protein>
<keyword evidence="1" id="KW-0808">Transferase</keyword>
<evidence type="ECO:0000313" key="1">
    <source>
        <dbReference type="EMBL" id="MBB5020525.1"/>
    </source>
</evidence>
<dbReference type="AlphaFoldDB" id="A0A840MSZ0"/>
<evidence type="ECO:0000313" key="2">
    <source>
        <dbReference type="Proteomes" id="UP000575898"/>
    </source>
</evidence>
<dbReference type="Proteomes" id="UP000575898">
    <property type="component" value="Unassembled WGS sequence"/>
</dbReference>
<reference evidence="1 2" key="1">
    <citation type="submission" date="2020-08" db="EMBL/GenBank/DDBJ databases">
        <title>Genomic Encyclopedia of Type Strains, Phase IV (KMG-IV): sequencing the most valuable type-strain genomes for metagenomic binning, comparative biology and taxonomic classification.</title>
        <authorList>
            <person name="Goeker M."/>
        </authorList>
    </citation>
    <scope>NUCLEOTIDE SEQUENCE [LARGE SCALE GENOMIC DNA]</scope>
    <source>
        <strain evidence="1 2">DSM 27165</strain>
    </source>
</reference>
<dbReference type="RefSeq" id="WP_184041907.1">
    <property type="nucleotide sequence ID" value="NZ_JACHHY010000040.1"/>
</dbReference>
<dbReference type="EMBL" id="JACHHY010000040">
    <property type="protein sequence ID" value="MBB5020525.1"/>
    <property type="molecule type" value="Genomic_DNA"/>
</dbReference>
<name>A0A840MSZ0_9PROT</name>